<evidence type="ECO:0000313" key="3">
    <source>
        <dbReference type="Proteomes" id="UP000295050"/>
    </source>
</evidence>
<dbReference type="Proteomes" id="UP000295050">
    <property type="component" value="Unassembled WGS sequence"/>
</dbReference>
<reference evidence="2 3" key="1">
    <citation type="submission" date="2019-03" db="EMBL/GenBank/DDBJ databases">
        <title>Genomic Encyclopedia of Type Strains, Phase IV (KMG-IV): sequencing the most valuable type-strain genomes for metagenomic binning, comparative biology and taxonomic classification.</title>
        <authorList>
            <person name="Goeker M."/>
        </authorList>
    </citation>
    <scope>NUCLEOTIDE SEQUENCE [LARGE SCALE GENOMIC DNA]</scope>
    <source>
        <strain evidence="2 3">DSM 24766</strain>
    </source>
</reference>
<evidence type="ECO:0000313" key="2">
    <source>
        <dbReference type="EMBL" id="TCP61968.1"/>
    </source>
</evidence>
<dbReference type="OrthoDB" id="7823193at2"/>
<proteinExistence type="predicted"/>
<dbReference type="AlphaFoldDB" id="A0A4R2RH83"/>
<feature type="chain" id="PRO_5020440661" evidence="1">
    <location>
        <begin position="20"/>
        <end position="459"/>
    </location>
</feature>
<protein>
    <submittedName>
        <fullName evidence="2">DUF2927 family protein</fullName>
    </submittedName>
</protein>
<dbReference type="InterPro" id="IPR021323">
    <property type="entry name" value="DUF2927"/>
</dbReference>
<sequence>MLRAALMSVLLLGACGAQMSTPPSRLPQGPVTLPPIMTFPPTRADAPERPNTQIAQDFLDLAFRMESGRSLPAMTRFDEPVSVRVTGQAPPSLGPDLSVLLERLRREAGIDIRRVATNQAAQITIEVLPRDRLQRLVPQAACFVAPRVTSWDEYRRARRSDRVEWATLTQRDQVAIFVPGDVSPQELRDCLHEELAQALGPLNDLYRLPDSVFNDDNFHTVLTGFDMLVLRAYYAPELENGMTRDEVAQRLPALLARLNPAGERISQRPPVAPTSRDWIDAIETALGPRTAASQRRQAADRAVEIARANGWLDSRLAFSLFAKGRLTLASEGDAALRAFLEAGQIYAARPETRVQRAHVAMHLAAFALSSGQPDIVLEFINRNLAPTVNSQNAALLSSMLMIKAEALEAQGRASEARAVRRDALGWARYGFGSETEVRARLSEIAALNPAAPPRLGPSF</sequence>
<keyword evidence="3" id="KW-1185">Reference proteome</keyword>
<organism evidence="2 3">
    <name type="scientific">Rhodovulum bhavnagarense</name>
    <dbReference type="NCBI Taxonomy" id="992286"/>
    <lineage>
        <taxon>Bacteria</taxon>
        <taxon>Pseudomonadati</taxon>
        <taxon>Pseudomonadota</taxon>
        <taxon>Alphaproteobacteria</taxon>
        <taxon>Rhodobacterales</taxon>
        <taxon>Paracoccaceae</taxon>
        <taxon>Rhodovulum</taxon>
    </lineage>
</organism>
<dbReference type="PROSITE" id="PS51257">
    <property type="entry name" value="PROKAR_LIPOPROTEIN"/>
    <property type="match status" value="1"/>
</dbReference>
<dbReference type="EMBL" id="SLXU01000003">
    <property type="protein sequence ID" value="TCP61968.1"/>
    <property type="molecule type" value="Genomic_DNA"/>
</dbReference>
<dbReference type="Pfam" id="PF11150">
    <property type="entry name" value="DUF2927"/>
    <property type="match status" value="1"/>
</dbReference>
<evidence type="ECO:0000256" key="1">
    <source>
        <dbReference type="SAM" id="SignalP"/>
    </source>
</evidence>
<accession>A0A4R2RH83</accession>
<dbReference type="RefSeq" id="WP_132950834.1">
    <property type="nucleotide sequence ID" value="NZ_SLXU01000003.1"/>
</dbReference>
<keyword evidence="1" id="KW-0732">Signal</keyword>
<feature type="signal peptide" evidence="1">
    <location>
        <begin position="1"/>
        <end position="19"/>
    </location>
</feature>
<gene>
    <name evidence="2" type="ORF">EV663_103155</name>
</gene>
<comment type="caution">
    <text evidence="2">The sequence shown here is derived from an EMBL/GenBank/DDBJ whole genome shotgun (WGS) entry which is preliminary data.</text>
</comment>
<name>A0A4R2RH83_9RHOB</name>